<keyword evidence="11" id="KW-1185">Reference proteome</keyword>
<reference evidence="9" key="2">
    <citation type="submission" date="2021-03" db="EMBL/GenBank/DDBJ databases">
        <title>Human Oral Microbial Genomes.</title>
        <authorList>
            <person name="Johnston C.D."/>
            <person name="Chen T."/>
            <person name="Dewhirst F.E."/>
        </authorList>
    </citation>
    <scope>NUCLEOTIDE SEQUENCE</scope>
    <source>
        <strain evidence="9">F0714</strain>
    </source>
</reference>
<reference evidence="10 11" key="1">
    <citation type="submission" date="2018-12" db="EMBL/GenBank/DDBJ databases">
        <authorList>
            <consortium name="Pathogen Informatics"/>
        </authorList>
    </citation>
    <scope>NUCLEOTIDE SEQUENCE [LARGE SCALE GENOMIC DNA]</scope>
    <source>
        <strain evidence="10 11">NCTC12967</strain>
    </source>
</reference>
<dbReference type="RefSeq" id="WP_014846418.1">
    <property type="nucleotide sequence ID" value="NZ_CAJZDL010000096.1"/>
</dbReference>
<comment type="similarity">
    <text evidence="2 5">Belongs to the RecX family.</text>
</comment>
<dbReference type="Gene3D" id="1.10.10.10">
    <property type="entry name" value="Winged helix-like DNA-binding domain superfamily/Winged helix DNA-binding domain"/>
    <property type="match status" value="3"/>
</dbReference>
<evidence type="ECO:0000256" key="5">
    <source>
        <dbReference type="HAMAP-Rule" id="MF_01114"/>
    </source>
</evidence>
<accession>A0A448MY36</accession>
<dbReference type="InterPro" id="IPR003783">
    <property type="entry name" value="Regulatory_RecX"/>
</dbReference>
<name>A0A448MY36_9ACTN</name>
<evidence type="ECO:0000313" key="9">
    <source>
        <dbReference type="EMBL" id="QUC09955.1"/>
    </source>
</evidence>
<dbReference type="InterPro" id="IPR053924">
    <property type="entry name" value="RecX_HTH_2nd"/>
</dbReference>
<gene>
    <name evidence="5 10" type="primary">recX</name>
    <name evidence="9" type="ORF">J5A53_08985</name>
    <name evidence="10" type="ORF">NCTC12967_01316</name>
</gene>
<keyword evidence="4 5" id="KW-0963">Cytoplasm</keyword>
<dbReference type="InterPro" id="IPR036388">
    <property type="entry name" value="WH-like_DNA-bd_sf"/>
</dbReference>
<dbReference type="Pfam" id="PF02631">
    <property type="entry name" value="RecX_HTH2"/>
    <property type="match status" value="1"/>
</dbReference>
<dbReference type="OMA" id="FASEWVR"/>
<evidence type="ECO:0000256" key="3">
    <source>
        <dbReference type="ARBA" id="ARBA00018111"/>
    </source>
</evidence>
<evidence type="ECO:0000259" key="7">
    <source>
        <dbReference type="Pfam" id="PF21981"/>
    </source>
</evidence>
<dbReference type="EMBL" id="LR134406">
    <property type="protein sequence ID" value="VEH70033.1"/>
    <property type="molecule type" value="Genomic_DNA"/>
</dbReference>
<evidence type="ECO:0000256" key="4">
    <source>
        <dbReference type="ARBA" id="ARBA00022490"/>
    </source>
</evidence>
<dbReference type="GO" id="GO:0005737">
    <property type="term" value="C:cytoplasm"/>
    <property type="evidence" value="ECO:0007669"/>
    <property type="project" value="UniProtKB-SubCell"/>
</dbReference>
<evidence type="ECO:0000313" key="10">
    <source>
        <dbReference type="EMBL" id="VEH70033.1"/>
    </source>
</evidence>
<feature type="domain" description="RecX first three-helical" evidence="8">
    <location>
        <begin position="14"/>
        <end position="47"/>
    </location>
</feature>
<dbReference type="PANTHER" id="PTHR33602:SF1">
    <property type="entry name" value="REGULATORY PROTEIN RECX FAMILY PROTEIN"/>
    <property type="match status" value="1"/>
</dbReference>
<protein>
    <recommendedName>
        <fullName evidence="3 5">Regulatory protein RecX</fullName>
    </recommendedName>
</protein>
<dbReference type="GO" id="GO:0006282">
    <property type="term" value="P:regulation of DNA repair"/>
    <property type="evidence" value="ECO:0007669"/>
    <property type="project" value="UniProtKB-UniRule"/>
</dbReference>
<dbReference type="InterPro" id="IPR053926">
    <property type="entry name" value="RecX_HTH_1st"/>
</dbReference>
<sequence length="170" mass="18669">MPPETSRAEQLEIARGIALRLLDARSRSEAELRDRLALRGIPEDVSGELTERFREVGLLDDAAFAEALTQTRVQVDRHGLTRIRAELRRRGVGEDVAAEALSRVGQEEELEAARAFAQRRARTLAGLDSRVARRRLAGALGRRGFGGAVVSSVVNEVLGEMDPDTDDMPL</sequence>
<dbReference type="InterPro" id="IPR053925">
    <property type="entry name" value="RecX_HTH_3rd"/>
</dbReference>
<dbReference type="EMBL" id="CP072385">
    <property type="protein sequence ID" value="QUC09955.1"/>
    <property type="molecule type" value="Genomic_DNA"/>
</dbReference>
<dbReference type="Proteomes" id="UP000677180">
    <property type="component" value="Chromosome"/>
</dbReference>
<evidence type="ECO:0000313" key="11">
    <source>
        <dbReference type="Proteomes" id="UP000273044"/>
    </source>
</evidence>
<dbReference type="Pfam" id="PF21981">
    <property type="entry name" value="RecX_HTH3"/>
    <property type="match status" value="1"/>
</dbReference>
<dbReference type="PANTHER" id="PTHR33602">
    <property type="entry name" value="REGULATORY PROTEIN RECX FAMILY PROTEIN"/>
    <property type="match status" value="1"/>
</dbReference>
<dbReference type="AlphaFoldDB" id="A0A448MY36"/>
<comment type="subcellular location">
    <subcellularLocation>
        <location evidence="1 5">Cytoplasm</location>
    </subcellularLocation>
</comment>
<evidence type="ECO:0000259" key="6">
    <source>
        <dbReference type="Pfam" id="PF02631"/>
    </source>
</evidence>
<evidence type="ECO:0000259" key="8">
    <source>
        <dbReference type="Pfam" id="PF21982"/>
    </source>
</evidence>
<feature type="domain" description="RecX third three-helical" evidence="7">
    <location>
        <begin position="107"/>
        <end position="154"/>
    </location>
</feature>
<dbReference type="Pfam" id="PF21982">
    <property type="entry name" value="RecX_HTH1"/>
    <property type="match status" value="1"/>
</dbReference>
<evidence type="ECO:0000256" key="2">
    <source>
        <dbReference type="ARBA" id="ARBA00009695"/>
    </source>
</evidence>
<feature type="domain" description="RecX second three-helical" evidence="6">
    <location>
        <begin position="60"/>
        <end position="101"/>
    </location>
</feature>
<evidence type="ECO:0000256" key="1">
    <source>
        <dbReference type="ARBA" id="ARBA00004496"/>
    </source>
</evidence>
<dbReference type="HAMAP" id="MF_01114">
    <property type="entry name" value="RecX"/>
    <property type="match status" value="1"/>
</dbReference>
<comment type="function">
    <text evidence="5">Modulates RecA activity.</text>
</comment>
<dbReference type="GeneID" id="64406790"/>
<organism evidence="10 11">
    <name type="scientific">Arachnia propionica</name>
    <dbReference type="NCBI Taxonomy" id="1750"/>
    <lineage>
        <taxon>Bacteria</taxon>
        <taxon>Bacillati</taxon>
        <taxon>Actinomycetota</taxon>
        <taxon>Actinomycetes</taxon>
        <taxon>Propionibacteriales</taxon>
        <taxon>Propionibacteriaceae</taxon>
        <taxon>Arachnia</taxon>
    </lineage>
</organism>
<proteinExistence type="inferred from homology"/>
<dbReference type="Proteomes" id="UP000273044">
    <property type="component" value="Chromosome"/>
</dbReference>